<dbReference type="AlphaFoldDB" id="A0A0A8B932"/>
<dbReference type="CDD" id="cd01876">
    <property type="entry name" value="YihA_EngB"/>
    <property type="match status" value="1"/>
</dbReference>
<name>A0A0A8B932_9ACTN</name>
<evidence type="ECO:0000256" key="3">
    <source>
        <dbReference type="ARBA" id="ARBA00022618"/>
    </source>
</evidence>
<evidence type="ECO:0000259" key="11">
    <source>
        <dbReference type="PROSITE" id="PS51706"/>
    </source>
</evidence>
<feature type="domain" description="EngB-type G" evidence="11">
    <location>
        <begin position="22"/>
        <end position="194"/>
    </location>
</feature>
<keyword evidence="13" id="KW-1185">Reference proteome</keyword>
<evidence type="ECO:0000256" key="4">
    <source>
        <dbReference type="ARBA" id="ARBA00022723"/>
    </source>
</evidence>
<protein>
    <recommendedName>
        <fullName evidence="10">Probable GTP-binding protein EngB</fullName>
    </recommendedName>
</protein>
<dbReference type="InterPro" id="IPR019987">
    <property type="entry name" value="GTP-bd_ribosome_bio_YsxC"/>
</dbReference>
<dbReference type="HOGENOM" id="CLU_033732_3_2_11"/>
<evidence type="ECO:0000256" key="8">
    <source>
        <dbReference type="ARBA" id="ARBA00023210"/>
    </source>
</evidence>
<dbReference type="SUPFAM" id="SSF52540">
    <property type="entry name" value="P-loop containing nucleoside triphosphate hydrolases"/>
    <property type="match status" value="1"/>
</dbReference>
<dbReference type="GO" id="GO:0005525">
    <property type="term" value="F:GTP binding"/>
    <property type="evidence" value="ECO:0007669"/>
    <property type="project" value="UniProtKB-UniRule"/>
</dbReference>
<keyword evidence="4" id="KW-0479">Metal-binding</keyword>
<reference evidence="12 13" key="2">
    <citation type="journal article" date="2015" name="Genome Announc.">
        <title>Complete Genome Sequence of Coriobacteriaceae Strain 68-1-3, a Novel Mucus-Degrading Isolate from the Swine Intestinal Tract.</title>
        <authorList>
            <person name="Looft T."/>
            <person name="Bayles D.O."/>
            <person name="Alt D.P."/>
            <person name="Stanton T.B."/>
        </authorList>
    </citation>
    <scope>NUCLEOTIDE SEQUENCE [LARGE SCALE GENOMIC DNA]</scope>
    <source>
        <strain evidence="12 13">68-1-3</strain>
    </source>
</reference>
<dbReference type="RefSeq" id="WP_039688236.1">
    <property type="nucleotide sequence ID" value="NZ_CP009302.1"/>
</dbReference>
<evidence type="ECO:0000256" key="2">
    <source>
        <dbReference type="ARBA" id="ARBA00009638"/>
    </source>
</evidence>
<evidence type="ECO:0000313" key="12">
    <source>
        <dbReference type="EMBL" id="AJC11587.1"/>
    </source>
</evidence>
<dbReference type="Pfam" id="PF01926">
    <property type="entry name" value="MMR_HSR1"/>
    <property type="match status" value="1"/>
</dbReference>
<keyword evidence="9 10" id="KW-0131">Cell cycle</keyword>
<reference evidence="13" key="1">
    <citation type="submission" date="2014-08" db="EMBL/GenBank/DDBJ databases">
        <title>Coriobacteriaceae sp. complete genome.</title>
        <authorList>
            <person name="Looft T."/>
            <person name="Bayles D.O."/>
            <person name="Stanton T.B."/>
        </authorList>
    </citation>
    <scope>NUCLEOTIDE SEQUENCE [LARGE SCALE GENOMIC DNA]</scope>
    <source>
        <strain evidence="13">68-1-3</strain>
    </source>
</reference>
<dbReference type="NCBIfam" id="TIGR03598">
    <property type="entry name" value="GTPase_YsxC"/>
    <property type="match status" value="1"/>
</dbReference>
<dbReference type="Proteomes" id="UP000031121">
    <property type="component" value="Chromosome"/>
</dbReference>
<dbReference type="HAMAP" id="MF_00321">
    <property type="entry name" value="GTPase_EngB"/>
    <property type="match status" value="1"/>
</dbReference>
<comment type="function">
    <text evidence="10">Necessary for normal cell division and for the maintenance of normal septation.</text>
</comment>
<gene>
    <name evidence="10" type="primary">engB</name>
    <name evidence="12" type="ORF">JI75_01685</name>
</gene>
<keyword evidence="8 10" id="KW-0717">Septation</keyword>
<dbReference type="STRING" id="1531429.JI75_01685"/>
<comment type="cofactor">
    <cofactor evidence="1">
        <name>Mg(2+)</name>
        <dbReference type="ChEBI" id="CHEBI:18420"/>
    </cofactor>
</comment>
<dbReference type="GO" id="GO:0005829">
    <property type="term" value="C:cytosol"/>
    <property type="evidence" value="ECO:0007669"/>
    <property type="project" value="TreeGrafter"/>
</dbReference>
<dbReference type="PANTHER" id="PTHR11649">
    <property type="entry name" value="MSS1/TRME-RELATED GTP-BINDING PROTEIN"/>
    <property type="match status" value="1"/>
</dbReference>
<dbReference type="PANTHER" id="PTHR11649:SF13">
    <property type="entry name" value="ENGB-TYPE G DOMAIN-CONTAINING PROTEIN"/>
    <property type="match status" value="1"/>
</dbReference>
<dbReference type="EMBL" id="CP009302">
    <property type="protein sequence ID" value="AJC11587.1"/>
    <property type="molecule type" value="Genomic_DNA"/>
</dbReference>
<evidence type="ECO:0000256" key="10">
    <source>
        <dbReference type="HAMAP-Rule" id="MF_00321"/>
    </source>
</evidence>
<comment type="similarity">
    <text evidence="2 10">Belongs to the TRAFAC class TrmE-Era-EngA-EngB-Septin-like GTPase superfamily. EngB GTPase family.</text>
</comment>
<evidence type="ECO:0000256" key="6">
    <source>
        <dbReference type="ARBA" id="ARBA00022842"/>
    </source>
</evidence>
<organism evidence="12 13">
    <name type="scientific">Berryella intestinalis</name>
    <dbReference type="NCBI Taxonomy" id="1531429"/>
    <lineage>
        <taxon>Bacteria</taxon>
        <taxon>Bacillati</taxon>
        <taxon>Actinomycetota</taxon>
        <taxon>Coriobacteriia</taxon>
        <taxon>Eggerthellales</taxon>
        <taxon>Eggerthellaceae</taxon>
        <taxon>Berryella</taxon>
    </lineage>
</organism>
<accession>A0A0A8B932</accession>
<sequence length="199" mass="22325">MNFKTVAFERSFGISSQLTESTLPEIAFAGRSNVGKSSLLNKLFNRKGLAKVSSTPGKTATINFFSTDDARFVDLPGYGYARVSKTEHERWAELIEGYFNQERNFALVCSLIDIRHPASALDENMVRFLQDAQLPYLIVLTKGDKLSQQKCNQQRSALRKQLSIDDDTPMVITSSLKGSGIDNLRREIARFVENGPRNL</sequence>
<dbReference type="InterPro" id="IPR006073">
    <property type="entry name" value="GTP-bd"/>
</dbReference>
<dbReference type="KEGG" id="cbac:JI75_01685"/>
<dbReference type="InterPro" id="IPR030393">
    <property type="entry name" value="G_ENGB_dom"/>
</dbReference>
<dbReference type="InterPro" id="IPR027417">
    <property type="entry name" value="P-loop_NTPase"/>
</dbReference>
<dbReference type="OrthoDB" id="9804921at2"/>
<dbReference type="PROSITE" id="PS51706">
    <property type="entry name" value="G_ENGB"/>
    <property type="match status" value="1"/>
</dbReference>
<dbReference type="Gene3D" id="3.40.50.300">
    <property type="entry name" value="P-loop containing nucleotide triphosphate hydrolases"/>
    <property type="match status" value="1"/>
</dbReference>
<evidence type="ECO:0000256" key="1">
    <source>
        <dbReference type="ARBA" id="ARBA00001946"/>
    </source>
</evidence>
<evidence type="ECO:0000313" key="13">
    <source>
        <dbReference type="Proteomes" id="UP000031121"/>
    </source>
</evidence>
<keyword evidence="3 10" id="KW-0132">Cell division</keyword>
<dbReference type="GO" id="GO:0000917">
    <property type="term" value="P:division septum assembly"/>
    <property type="evidence" value="ECO:0007669"/>
    <property type="project" value="UniProtKB-KW"/>
</dbReference>
<proteinExistence type="inferred from homology"/>
<keyword evidence="5 10" id="KW-0547">Nucleotide-binding</keyword>
<evidence type="ECO:0000256" key="5">
    <source>
        <dbReference type="ARBA" id="ARBA00022741"/>
    </source>
</evidence>
<keyword evidence="7 10" id="KW-0342">GTP-binding</keyword>
<dbReference type="GO" id="GO:0046872">
    <property type="term" value="F:metal ion binding"/>
    <property type="evidence" value="ECO:0007669"/>
    <property type="project" value="UniProtKB-KW"/>
</dbReference>
<evidence type="ECO:0000256" key="7">
    <source>
        <dbReference type="ARBA" id="ARBA00023134"/>
    </source>
</evidence>
<keyword evidence="6" id="KW-0460">Magnesium</keyword>
<evidence type="ECO:0000256" key="9">
    <source>
        <dbReference type="ARBA" id="ARBA00023306"/>
    </source>
</evidence>